<keyword evidence="3 10" id="KW-0813">Transport</keyword>
<evidence type="ECO:0000313" key="12">
    <source>
        <dbReference type="EMBL" id="AKO52494.1"/>
    </source>
</evidence>
<keyword evidence="4 10" id="KW-1003">Cell membrane</keyword>
<gene>
    <name evidence="12" type="ORF">ABA45_08730</name>
</gene>
<keyword evidence="7 10" id="KW-0653">Protein transport</keyword>
<comment type="function">
    <text evidence="10">Inner membrane component of the type II secretion system required for the energy-dependent secretion of extracellular factors such as proteases and toxins from the periplasm.</text>
</comment>
<comment type="subcellular location">
    <subcellularLocation>
        <location evidence="1">Cell inner membrane</location>
        <topology evidence="1">Single-pass membrane protein</topology>
    </subcellularLocation>
</comment>
<keyword evidence="5 10" id="KW-0997">Cell inner membrane</keyword>
<dbReference type="KEGG" id="mpq:ABA45_08730"/>
<evidence type="ECO:0000256" key="11">
    <source>
        <dbReference type="SAM" id="Phobius"/>
    </source>
</evidence>
<evidence type="ECO:0000256" key="8">
    <source>
        <dbReference type="ARBA" id="ARBA00022989"/>
    </source>
</evidence>
<dbReference type="GO" id="GO:0005886">
    <property type="term" value="C:plasma membrane"/>
    <property type="evidence" value="ECO:0007669"/>
    <property type="project" value="UniProtKB-SubCell"/>
</dbReference>
<evidence type="ECO:0000256" key="4">
    <source>
        <dbReference type="ARBA" id="ARBA00022475"/>
    </source>
</evidence>
<dbReference type="Proteomes" id="UP000036406">
    <property type="component" value="Chromosome"/>
</dbReference>
<dbReference type="PIRSF" id="PIRSF006291">
    <property type="entry name" value="GspM"/>
    <property type="match status" value="1"/>
</dbReference>
<dbReference type="GO" id="GO:0015627">
    <property type="term" value="C:type II protein secretion system complex"/>
    <property type="evidence" value="ECO:0007669"/>
    <property type="project" value="InterPro"/>
</dbReference>
<evidence type="ECO:0000256" key="7">
    <source>
        <dbReference type="ARBA" id="ARBA00022927"/>
    </source>
</evidence>
<evidence type="ECO:0000256" key="3">
    <source>
        <dbReference type="ARBA" id="ARBA00022448"/>
    </source>
</evidence>
<dbReference type="PATRIC" id="fig|330734.3.peg.1830"/>
<proteinExistence type="inferred from homology"/>
<dbReference type="Pfam" id="PF04612">
    <property type="entry name" value="T2SSM"/>
    <property type="match status" value="1"/>
</dbReference>
<sequence>MLEKLKKQAGVRKLQVQYLLLPPRDQKALRWLVVALLAGFLYFALWLPATRYHDHAEISRLNATQLLTWMNSNAASISTLAGASRVDAGAGAAINKPADSRALMGLVTGSAREFGLVLQRFEPSGDNSVRIWIDNVPFSDVASWLETLSVENGVVIDQAALEKTAEEGNVTARLTLGL</sequence>
<evidence type="ECO:0000256" key="10">
    <source>
        <dbReference type="PIRNR" id="PIRNR006291"/>
    </source>
</evidence>
<keyword evidence="6 11" id="KW-0812">Transmembrane</keyword>
<name>A0A0H4I0M4_9GAMM</name>
<evidence type="ECO:0000256" key="6">
    <source>
        <dbReference type="ARBA" id="ARBA00022692"/>
    </source>
</evidence>
<comment type="similarity">
    <text evidence="2 10">Belongs to the GSP M family.</text>
</comment>
<accession>A0A0H4I0M4</accession>
<dbReference type="EMBL" id="CP011494">
    <property type="protein sequence ID" value="AKO52494.1"/>
    <property type="molecule type" value="Genomic_DNA"/>
</dbReference>
<dbReference type="SUPFAM" id="SSF103054">
    <property type="entry name" value="General secretion pathway protein M, EpsM"/>
    <property type="match status" value="1"/>
</dbReference>
<dbReference type="AlphaFoldDB" id="A0A0H4I0M4"/>
<keyword evidence="9 10" id="KW-0472">Membrane</keyword>
<organism evidence="12 13">
    <name type="scientific">Marinobacter psychrophilus</name>
    <dbReference type="NCBI Taxonomy" id="330734"/>
    <lineage>
        <taxon>Bacteria</taxon>
        <taxon>Pseudomonadati</taxon>
        <taxon>Pseudomonadota</taxon>
        <taxon>Gammaproteobacteria</taxon>
        <taxon>Pseudomonadales</taxon>
        <taxon>Marinobacteraceae</taxon>
        <taxon>Marinobacter</taxon>
    </lineage>
</organism>
<evidence type="ECO:0000256" key="2">
    <source>
        <dbReference type="ARBA" id="ARBA00010637"/>
    </source>
</evidence>
<feature type="transmembrane region" description="Helical" evidence="11">
    <location>
        <begin position="28"/>
        <end position="47"/>
    </location>
</feature>
<dbReference type="RefSeq" id="WP_048385399.1">
    <property type="nucleotide sequence ID" value="NZ_CP011494.1"/>
</dbReference>
<dbReference type="GO" id="GO:0015628">
    <property type="term" value="P:protein secretion by the type II secretion system"/>
    <property type="evidence" value="ECO:0007669"/>
    <property type="project" value="InterPro"/>
</dbReference>
<keyword evidence="13" id="KW-1185">Reference proteome</keyword>
<keyword evidence="8 11" id="KW-1133">Transmembrane helix</keyword>
<protein>
    <recommendedName>
        <fullName evidence="10">Type II secretion system protein M</fullName>
        <shortName evidence="10">T2SS protein M</shortName>
    </recommendedName>
    <alternativeName>
        <fullName evidence="10">General secretion pathway protein M</fullName>
    </alternativeName>
</protein>
<evidence type="ECO:0000313" key="13">
    <source>
        <dbReference type="Proteomes" id="UP000036406"/>
    </source>
</evidence>
<evidence type="ECO:0000256" key="5">
    <source>
        <dbReference type="ARBA" id="ARBA00022519"/>
    </source>
</evidence>
<dbReference type="InterPro" id="IPR023229">
    <property type="entry name" value="T2SS_M_periplasmic_sf"/>
</dbReference>
<dbReference type="InterPro" id="IPR007690">
    <property type="entry name" value="T2SS_GspM"/>
</dbReference>
<evidence type="ECO:0000256" key="1">
    <source>
        <dbReference type="ARBA" id="ARBA00004377"/>
    </source>
</evidence>
<dbReference type="Gene3D" id="3.30.1360.100">
    <property type="entry name" value="General secretion pathway protein M, EpsM"/>
    <property type="match status" value="1"/>
</dbReference>
<reference evidence="12 13" key="1">
    <citation type="submission" date="2015-05" db="EMBL/GenBank/DDBJ databases">
        <title>Complete genome of Marinobacter psychrophilus strain 20041T isolated from sea-ice of the Canadian Basin.</title>
        <authorList>
            <person name="Song L."/>
            <person name="Ren L."/>
            <person name="Yu Y."/>
            <person name="Wang X."/>
        </authorList>
    </citation>
    <scope>NUCLEOTIDE SEQUENCE [LARGE SCALE GENOMIC DNA]</scope>
    <source>
        <strain evidence="12 13">20041</strain>
    </source>
</reference>
<evidence type="ECO:0000256" key="9">
    <source>
        <dbReference type="ARBA" id="ARBA00023136"/>
    </source>
</evidence>
<dbReference type="STRING" id="330734.ABA45_08730"/>